<accession>Q0HZ27</accession>
<dbReference type="Pfam" id="PF13391">
    <property type="entry name" value="HNH_2"/>
    <property type="match status" value="1"/>
</dbReference>
<dbReference type="HOGENOM" id="CLU_054701_0_0_6"/>
<proteinExistence type="predicted"/>
<dbReference type="KEGG" id="shm:Shewmr7_0625"/>
<name>Q0HZ27_SHESR</name>
<sequence length="282" mass="32290">MRGYGAVPKLNKGHIMSSMQLNDFMKINGFPIFETAKELITKYELDVRYIRKWTTEAVTSAEIHISHPFVKHITIGRGPRYSGRMRIAVCLKDMSTFEKLYGKLTKKNSSTYVRYDEEGLQMLQNIRVKTELDTELSDSQLIAETDSVVEGDWSATDKLALIKQRIGHSSYARKVKARAGNRCQINSVITRNLIASHIKPWAESELVEKTDIENGLCLSPNYDGLFEDGLISFSDDGVIIINQMLSAREMSAYRLTGKETINVSTRQSKYLRWHRRKWGFHS</sequence>
<organism evidence="2">
    <name type="scientific">Shewanella sp. (strain MR-7)</name>
    <dbReference type="NCBI Taxonomy" id="60481"/>
    <lineage>
        <taxon>Bacteria</taxon>
        <taxon>Pseudomonadati</taxon>
        <taxon>Pseudomonadota</taxon>
        <taxon>Gammaproteobacteria</taxon>
        <taxon>Alteromonadales</taxon>
        <taxon>Shewanellaceae</taxon>
        <taxon>Shewanella</taxon>
    </lineage>
</organism>
<protein>
    <recommendedName>
        <fullName evidence="1">HNH nuclease domain-containing protein</fullName>
    </recommendedName>
</protein>
<evidence type="ECO:0000259" key="1">
    <source>
        <dbReference type="Pfam" id="PF13391"/>
    </source>
</evidence>
<gene>
    <name evidence="2" type="ordered locus">Shewmr7_0625</name>
</gene>
<dbReference type="InterPro" id="IPR003615">
    <property type="entry name" value="HNH_nuc"/>
</dbReference>
<dbReference type="EMBL" id="CP000444">
    <property type="protein sequence ID" value="ABI41628.1"/>
    <property type="molecule type" value="Genomic_DNA"/>
</dbReference>
<evidence type="ECO:0000313" key="2">
    <source>
        <dbReference type="EMBL" id="ABI41628.1"/>
    </source>
</evidence>
<feature type="domain" description="HNH nuclease" evidence="1">
    <location>
        <begin position="192"/>
        <end position="233"/>
    </location>
</feature>
<dbReference type="AlphaFoldDB" id="Q0HZ27"/>
<reference evidence="2" key="1">
    <citation type="submission" date="2006-08" db="EMBL/GenBank/DDBJ databases">
        <title>Complete sequence of Chromosome1 of Shewanella sp. MR-7.</title>
        <authorList>
            <consortium name="US DOE Joint Genome Institute"/>
            <person name="Copeland A."/>
            <person name="Lucas S."/>
            <person name="Lapidus A."/>
            <person name="Barry K."/>
            <person name="Detter J.C."/>
            <person name="Glavina del Rio T."/>
            <person name="Hammon N."/>
            <person name="Israni S."/>
            <person name="Dalin E."/>
            <person name="Tice H."/>
            <person name="Pitluck S."/>
            <person name="Kiss H."/>
            <person name="Brettin T."/>
            <person name="Bruce D."/>
            <person name="Han C."/>
            <person name="Tapia R."/>
            <person name="Gilna P."/>
            <person name="Schmutz J."/>
            <person name="Larimer F."/>
            <person name="Land M."/>
            <person name="Hauser L."/>
            <person name="Kyrpides N."/>
            <person name="Mikhailova N."/>
            <person name="Nealson K."/>
            <person name="Konstantinidis K."/>
            <person name="Klappenbach J."/>
            <person name="Tiedje J."/>
            <person name="Richardson P."/>
        </authorList>
    </citation>
    <scope>NUCLEOTIDE SEQUENCE</scope>
    <source>
        <strain evidence="2">MR-7</strain>
    </source>
</reference>